<dbReference type="SUPFAM" id="SSF56672">
    <property type="entry name" value="DNA/RNA polymerases"/>
    <property type="match status" value="1"/>
</dbReference>
<keyword evidence="2" id="KW-0808">Transferase</keyword>
<reference evidence="2" key="2">
    <citation type="submission" date="2022-01" db="EMBL/GenBank/DDBJ databases">
        <authorList>
            <person name="Yamashiro T."/>
            <person name="Shiraishi A."/>
            <person name="Satake H."/>
            <person name="Nakayama K."/>
        </authorList>
    </citation>
    <scope>NUCLEOTIDE SEQUENCE</scope>
</reference>
<evidence type="ECO:0000259" key="1">
    <source>
        <dbReference type="PROSITE" id="PS50878"/>
    </source>
</evidence>
<organism evidence="2 3">
    <name type="scientific">Tanacetum coccineum</name>
    <dbReference type="NCBI Taxonomy" id="301880"/>
    <lineage>
        <taxon>Eukaryota</taxon>
        <taxon>Viridiplantae</taxon>
        <taxon>Streptophyta</taxon>
        <taxon>Embryophyta</taxon>
        <taxon>Tracheophyta</taxon>
        <taxon>Spermatophyta</taxon>
        <taxon>Magnoliopsida</taxon>
        <taxon>eudicotyledons</taxon>
        <taxon>Gunneridae</taxon>
        <taxon>Pentapetalae</taxon>
        <taxon>asterids</taxon>
        <taxon>campanulids</taxon>
        <taxon>Asterales</taxon>
        <taxon>Asteraceae</taxon>
        <taxon>Asteroideae</taxon>
        <taxon>Anthemideae</taxon>
        <taxon>Anthemidinae</taxon>
        <taxon>Tanacetum</taxon>
    </lineage>
</organism>
<gene>
    <name evidence="2" type="ORF">Tco_1121859</name>
</gene>
<accession>A0ABQ5J2M5</accession>
<keyword evidence="2" id="KW-0695">RNA-directed DNA polymerase</keyword>
<name>A0ABQ5J2M5_9ASTR</name>
<reference evidence="2" key="1">
    <citation type="journal article" date="2022" name="Int. J. Mol. Sci.">
        <title>Draft Genome of Tanacetum Coccineum: Genomic Comparison of Closely Related Tanacetum-Family Plants.</title>
        <authorList>
            <person name="Yamashiro T."/>
            <person name="Shiraishi A."/>
            <person name="Nakayama K."/>
            <person name="Satake H."/>
        </authorList>
    </citation>
    <scope>NUCLEOTIDE SEQUENCE</scope>
</reference>
<dbReference type="GO" id="GO:0003964">
    <property type="term" value="F:RNA-directed DNA polymerase activity"/>
    <property type="evidence" value="ECO:0007669"/>
    <property type="project" value="UniProtKB-KW"/>
</dbReference>
<dbReference type="InterPro" id="IPR000477">
    <property type="entry name" value="RT_dom"/>
</dbReference>
<evidence type="ECO:0000313" key="3">
    <source>
        <dbReference type="Proteomes" id="UP001151760"/>
    </source>
</evidence>
<proteinExistence type="predicted"/>
<keyword evidence="2" id="KW-0548">Nucleotidyltransferase</keyword>
<dbReference type="Pfam" id="PF00078">
    <property type="entry name" value="RVT_1"/>
    <property type="match status" value="1"/>
</dbReference>
<dbReference type="InterPro" id="IPR043502">
    <property type="entry name" value="DNA/RNA_pol_sf"/>
</dbReference>
<comment type="caution">
    <text evidence="2">The sequence shown here is derived from an EMBL/GenBank/DDBJ whole genome shotgun (WGS) entry which is preliminary data.</text>
</comment>
<evidence type="ECO:0000313" key="2">
    <source>
        <dbReference type="EMBL" id="GJU05429.1"/>
    </source>
</evidence>
<feature type="domain" description="Reverse transcriptase" evidence="1">
    <location>
        <begin position="1"/>
        <end position="126"/>
    </location>
</feature>
<dbReference type="InterPro" id="IPR026960">
    <property type="entry name" value="RVT-Znf"/>
</dbReference>
<dbReference type="PANTHER" id="PTHR33116:SF77">
    <property type="entry name" value="RNA-DIRECTED DNA POLYMERASE"/>
    <property type="match status" value="1"/>
</dbReference>
<dbReference type="Proteomes" id="UP001151760">
    <property type="component" value="Unassembled WGS sequence"/>
</dbReference>
<keyword evidence="3" id="KW-1185">Reference proteome</keyword>
<protein>
    <submittedName>
        <fullName evidence="2">RNA-directed DNA polymerase, eukaryota, reverse transcriptase zinc-binding domain protein</fullName>
    </submittedName>
</protein>
<dbReference type="EMBL" id="BQNB010021347">
    <property type="protein sequence ID" value="GJU05429.1"/>
    <property type="molecule type" value="Genomic_DNA"/>
</dbReference>
<dbReference type="PANTHER" id="PTHR33116">
    <property type="entry name" value="REVERSE TRANSCRIPTASE ZINC-BINDING DOMAIN-CONTAINING PROTEIN-RELATED-RELATED"/>
    <property type="match status" value="1"/>
</dbReference>
<dbReference type="Pfam" id="PF13966">
    <property type="entry name" value="zf-RVT"/>
    <property type="match status" value="1"/>
</dbReference>
<sequence length="377" mass="42101">MERGLRQGDPLSPLLFLLVAEAFQMTILEAYGKRVYNGVSLGSSGTNVSLLQYADDALFFGEWSRLNAYNFIRILKCFEKTSGLKVNIAKSHLYDVGVSRLDVKVVVSSLGCDHGSLLFIYLGLPLGSKMNRVIGWNEVVNHVRVRLSSWKAKALSIGDPGHGIAWVKWKSILLDKELGGLGACCLHFKNLGLLGKWKWHFLNEGNALWRMVIREFYGPGGGFGDTSGGGSAIGGVWITDRWHCLDGIWCGKWAWRPPPRGRSLDKLASLAIRIGNLTLFLDGVYKWSWAGEASGIFNVKTVSKKIENLSLNNFALGKNLCWNSFIPRKVNICMWRASLDRLHSRVNLFMRGVGLSSTSYPFCELVVEDIDHWCNIN</sequence>
<dbReference type="PROSITE" id="PS50878">
    <property type="entry name" value="RT_POL"/>
    <property type="match status" value="1"/>
</dbReference>